<gene>
    <name evidence="2" type="ORF">OSCT_0075</name>
</gene>
<evidence type="ECO:0000259" key="1">
    <source>
        <dbReference type="Pfam" id="PF18145"/>
    </source>
</evidence>
<name>E1I9S4_9CHLR</name>
<dbReference type="InterPro" id="IPR040836">
    <property type="entry name" value="SAVED"/>
</dbReference>
<dbReference type="HOGENOM" id="CLU_549610_0_0_0"/>
<protein>
    <submittedName>
        <fullName evidence="2">GUN4-like protein</fullName>
    </submittedName>
</protein>
<organism evidence="2 3">
    <name type="scientific">Oscillochloris trichoides DG-6</name>
    <dbReference type="NCBI Taxonomy" id="765420"/>
    <lineage>
        <taxon>Bacteria</taxon>
        <taxon>Bacillati</taxon>
        <taxon>Chloroflexota</taxon>
        <taxon>Chloroflexia</taxon>
        <taxon>Chloroflexales</taxon>
        <taxon>Chloroflexineae</taxon>
        <taxon>Oscillochloridaceae</taxon>
        <taxon>Oscillochloris</taxon>
    </lineage>
</organism>
<proteinExistence type="predicted"/>
<accession>E1I9S4</accession>
<dbReference type="Pfam" id="PF18145">
    <property type="entry name" value="SAVED"/>
    <property type="match status" value="1"/>
</dbReference>
<dbReference type="NCBIfam" id="NF033611">
    <property type="entry name" value="SAVED"/>
    <property type="match status" value="1"/>
</dbReference>
<dbReference type="PANTHER" id="PTHR43019">
    <property type="entry name" value="SERINE ENDOPROTEASE DEGS"/>
    <property type="match status" value="1"/>
</dbReference>
<dbReference type="AlphaFoldDB" id="E1I9S4"/>
<evidence type="ECO:0000313" key="2">
    <source>
        <dbReference type="EMBL" id="EFO82076.1"/>
    </source>
</evidence>
<comment type="caution">
    <text evidence="2">The sequence shown here is derived from an EMBL/GenBank/DDBJ whole genome shotgun (WGS) entry which is preliminary data.</text>
</comment>
<dbReference type="STRING" id="765420.OSCT_0075"/>
<dbReference type="Gene3D" id="2.40.10.120">
    <property type="match status" value="1"/>
</dbReference>
<dbReference type="InterPro" id="IPR009003">
    <property type="entry name" value="Peptidase_S1_PA"/>
</dbReference>
<dbReference type="SUPFAM" id="SSF50494">
    <property type="entry name" value="Trypsin-like serine proteases"/>
    <property type="match status" value="1"/>
</dbReference>
<dbReference type="OrthoDB" id="9792183at2"/>
<dbReference type="EMBL" id="ADVR01000002">
    <property type="protein sequence ID" value="EFO82076.1"/>
    <property type="molecule type" value="Genomic_DNA"/>
</dbReference>
<dbReference type="Pfam" id="PF13365">
    <property type="entry name" value="Trypsin_2"/>
    <property type="match status" value="1"/>
</dbReference>
<sequence>MSTSLSVVLIQSQNNKNTAIGTGFLIFQTNAHSYILTCAHVVRDVGGPTQVKAEGLPAEVVAIGEDHGLDLAVLRVAQIPDRPALTLRSGGNAEQAVKIEGCYKHESYLTQEPIEGKLLRLFGLSDLSRKHRVSGWYITINDQQKLQPGYSGSPVCIADGTVIGVMITSEGEQQGRAISIEALRYIWPEMPPDLLAAPSNPSDHGDMKKEEVPPAVLPPPQQATSSLINFGTGNTINSIQIGNVVGNDYFEVSSPPPPPPPTSISVYLAAHPKAPPPATHAEIIIDWRHYFAQGDPSPDVWATELLPKLEQHLHHLHQPKRQTLSISGLARNSVGIAMGFVFRDTANYHLVYIDRDQTEWRTDGTDGPVRWKRTDILGTAQSRDLLIEVGFTQPINRTIDSVNQWLNTSKLEFKKRIRLELPELQRFNPNEGIAMARRLRTIIAEERVSGGTTHILGSMSLGLSLLLGWNLNACGTIQCYELDLHEQYQPSCRLRS</sequence>
<reference evidence="2 3" key="1">
    <citation type="journal article" date="2011" name="J. Bacteriol.">
        <title>Draft genome sequence of the anoxygenic filamentous phototrophic bacterium Oscillochloris trichoides subsp. DG-6.</title>
        <authorList>
            <person name="Kuznetsov B.B."/>
            <person name="Ivanovsky R.N."/>
            <person name="Keppen O.I."/>
            <person name="Sukhacheva M.V."/>
            <person name="Bumazhkin B.K."/>
            <person name="Patutina E.O."/>
            <person name="Beletsky A.V."/>
            <person name="Mardanov A.V."/>
            <person name="Baslerov R.V."/>
            <person name="Panteleeva A.N."/>
            <person name="Kolganova T.V."/>
            <person name="Ravin N.V."/>
            <person name="Skryabin K.G."/>
        </authorList>
    </citation>
    <scope>NUCLEOTIDE SEQUENCE [LARGE SCALE GENOMIC DNA]</scope>
    <source>
        <strain evidence="2 3">DG-6</strain>
    </source>
</reference>
<dbReference type="PANTHER" id="PTHR43019:SF23">
    <property type="entry name" value="PROTEASE DO-LIKE 5, CHLOROPLASTIC"/>
    <property type="match status" value="1"/>
</dbReference>
<feature type="domain" description="SMODS-associated and fused to various effectors" evidence="1">
    <location>
        <begin position="312"/>
        <end position="493"/>
    </location>
</feature>
<evidence type="ECO:0000313" key="3">
    <source>
        <dbReference type="Proteomes" id="UP000054010"/>
    </source>
</evidence>
<dbReference type="Proteomes" id="UP000054010">
    <property type="component" value="Unassembled WGS sequence"/>
</dbReference>
<dbReference type="eggNOG" id="COG0265">
    <property type="taxonomic scope" value="Bacteria"/>
</dbReference>
<keyword evidence="3" id="KW-1185">Reference proteome</keyword>